<feature type="region of interest" description="Disordered" evidence="1">
    <location>
        <begin position="76"/>
        <end position="102"/>
    </location>
</feature>
<organism evidence="3 4">
    <name type="scientific">Aphanomyces stellatus</name>
    <dbReference type="NCBI Taxonomy" id="120398"/>
    <lineage>
        <taxon>Eukaryota</taxon>
        <taxon>Sar</taxon>
        <taxon>Stramenopiles</taxon>
        <taxon>Oomycota</taxon>
        <taxon>Saprolegniomycetes</taxon>
        <taxon>Saprolegniales</taxon>
        <taxon>Verrucalvaceae</taxon>
        <taxon>Aphanomyces</taxon>
    </lineage>
</organism>
<name>A0A485LHX1_9STRA</name>
<protein>
    <submittedName>
        <fullName evidence="3">Aste57867_21582 protein</fullName>
    </submittedName>
</protein>
<dbReference type="OrthoDB" id="58458at2759"/>
<dbReference type="AlphaFoldDB" id="A0A485LHX1"/>
<evidence type="ECO:0000313" key="4">
    <source>
        <dbReference type="Proteomes" id="UP000332933"/>
    </source>
</evidence>
<gene>
    <name evidence="3" type="primary">Aste57867_21582</name>
    <name evidence="2" type="ORF">As57867_021513</name>
    <name evidence="3" type="ORF">ASTE57867_21582</name>
</gene>
<accession>A0A485LHX1</accession>
<dbReference type="EMBL" id="CAADRA010007007">
    <property type="protein sequence ID" value="VFT98252.1"/>
    <property type="molecule type" value="Genomic_DNA"/>
</dbReference>
<dbReference type="EMBL" id="VJMH01006981">
    <property type="protein sequence ID" value="KAF0686635.1"/>
    <property type="molecule type" value="Genomic_DNA"/>
</dbReference>
<evidence type="ECO:0000256" key="1">
    <source>
        <dbReference type="SAM" id="MobiDB-lite"/>
    </source>
</evidence>
<reference evidence="2" key="2">
    <citation type="submission" date="2019-06" db="EMBL/GenBank/DDBJ databases">
        <title>Genomics analysis of Aphanomyces spp. identifies a new class of oomycete effector associated with host adaptation.</title>
        <authorList>
            <person name="Gaulin E."/>
        </authorList>
    </citation>
    <scope>NUCLEOTIDE SEQUENCE</scope>
    <source>
        <strain evidence="2">CBS 578.67</strain>
    </source>
</reference>
<reference evidence="3 4" key="1">
    <citation type="submission" date="2019-03" db="EMBL/GenBank/DDBJ databases">
        <authorList>
            <person name="Gaulin E."/>
            <person name="Dumas B."/>
        </authorList>
    </citation>
    <scope>NUCLEOTIDE SEQUENCE [LARGE SCALE GENOMIC DNA]</scope>
    <source>
        <strain evidence="3">CBS 568.67</strain>
    </source>
</reference>
<evidence type="ECO:0000313" key="2">
    <source>
        <dbReference type="EMBL" id="KAF0686635.1"/>
    </source>
</evidence>
<keyword evidence="4" id="KW-1185">Reference proteome</keyword>
<dbReference type="Proteomes" id="UP000332933">
    <property type="component" value="Unassembled WGS sequence"/>
</dbReference>
<sequence length="223" mass="24485">MNINCCFKGCSGKALPGKEQCETHKKKRMCKTIGCENQVNKRGLCVGHGARDGVCKSRGCKRTKLRVDGYCYSHSRVGSSAQRPSSTSPHNTADRAARKQSSLLREAQRELTKQKYVAAMPPTPPATCPSPLAAIRVLECRVSVNSVDRNWTVGAAVPLVQGTHDAAPAEEPLVVLSPSIVPQSYDIFDNFDDLECLDGVDLLVMDCMPDNTYLFDDQFDYEL</sequence>
<proteinExistence type="predicted"/>
<feature type="compositionally biased region" description="Polar residues" evidence="1">
    <location>
        <begin position="76"/>
        <end position="91"/>
    </location>
</feature>
<evidence type="ECO:0000313" key="3">
    <source>
        <dbReference type="EMBL" id="VFT98252.1"/>
    </source>
</evidence>